<dbReference type="GO" id="GO:0006364">
    <property type="term" value="P:rRNA processing"/>
    <property type="evidence" value="ECO:0007669"/>
    <property type="project" value="UniProtKB-KW"/>
</dbReference>
<protein>
    <recommendedName>
        <fullName evidence="6">Pre-rRNA-processing protein TSR2</fullName>
    </recommendedName>
</protein>
<evidence type="ECO:0000313" key="4">
    <source>
        <dbReference type="EMBL" id="KAF4615979.1"/>
    </source>
</evidence>
<name>A0A8H4QRN3_9AGAR</name>
<comment type="similarity">
    <text evidence="1">Belongs to the TSR2 family.</text>
</comment>
<evidence type="ECO:0000256" key="2">
    <source>
        <dbReference type="ARBA" id="ARBA00022552"/>
    </source>
</evidence>
<gene>
    <name evidence="4" type="ORF">D9613_011270</name>
</gene>
<dbReference type="EMBL" id="JAACJL010000032">
    <property type="protein sequence ID" value="KAF4615979.1"/>
    <property type="molecule type" value="Genomic_DNA"/>
</dbReference>
<keyword evidence="5" id="KW-1185">Reference proteome</keyword>
<organism evidence="4 5">
    <name type="scientific">Agrocybe pediades</name>
    <dbReference type="NCBI Taxonomy" id="84607"/>
    <lineage>
        <taxon>Eukaryota</taxon>
        <taxon>Fungi</taxon>
        <taxon>Dikarya</taxon>
        <taxon>Basidiomycota</taxon>
        <taxon>Agaricomycotina</taxon>
        <taxon>Agaricomycetes</taxon>
        <taxon>Agaricomycetidae</taxon>
        <taxon>Agaricales</taxon>
        <taxon>Agaricineae</taxon>
        <taxon>Strophariaceae</taxon>
        <taxon>Agrocybe</taxon>
    </lineage>
</organism>
<evidence type="ECO:0000313" key="5">
    <source>
        <dbReference type="Proteomes" id="UP000521872"/>
    </source>
</evidence>
<dbReference type="InterPro" id="IPR019398">
    <property type="entry name" value="Pre-rRNA_process_TSR2"/>
</dbReference>
<dbReference type="Pfam" id="PF10273">
    <property type="entry name" value="WGG"/>
    <property type="match status" value="1"/>
</dbReference>
<evidence type="ECO:0000256" key="1">
    <source>
        <dbReference type="ARBA" id="ARBA00006524"/>
    </source>
</evidence>
<evidence type="ECO:0008006" key="6">
    <source>
        <dbReference type="Google" id="ProtNLM"/>
    </source>
</evidence>
<reference evidence="4 5" key="1">
    <citation type="submission" date="2019-12" db="EMBL/GenBank/DDBJ databases">
        <authorList>
            <person name="Floudas D."/>
            <person name="Bentzer J."/>
            <person name="Ahren D."/>
            <person name="Johansson T."/>
            <person name="Persson P."/>
            <person name="Tunlid A."/>
        </authorList>
    </citation>
    <scope>NUCLEOTIDE SEQUENCE [LARGE SCALE GENOMIC DNA]</scope>
    <source>
        <strain evidence="4 5">CBS 102.39</strain>
    </source>
</reference>
<feature type="region of interest" description="Disordered" evidence="3">
    <location>
        <begin position="128"/>
        <end position="190"/>
    </location>
</feature>
<dbReference type="PANTHER" id="PTHR21250">
    <property type="entry name" value="PRE-RRNA-PROCESSING PROTEIN TSR2 HOMOLOG"/>
    <property type="match status" value="1"/>
</dbReference>
<sequence length="190" mass="21672">MDTTTTTTAPPASSVLFARGVIARLAMWATLRIAVQENWGGPDAAAKRTWLASVLVDTFEEQHPTPDEEYIEDMLLQVMSDEFEAVIEDGSTESVAKDLVRLWEETRIGKQDLVLKFEEIADKLKGKKPVVQQTTNENSEEWEDEEEEDGDEDDEMDEDEEEVPQLVEHKEKKSKEPEVDEDGFTLVKRR</sequence>
<dbReference type="Proteomes" id="UP000521872">
    <property type="component" value="Unassembled WGS sequence"/>
</dbReference>
<proteinExistence type="inferred from homology"/>
<feature type="compositionally biased region" description="Basic and acidic residues" evidence="3">
    <location>
        <begin position="167"/>
        <end position="177"/>
    </location>
</feature>
<dbReference type="AlphaFoldDB" id="A0A8H4QRN3"/>
<accession>A0A8H4QRN3</accession>
<keyword evidence="2" id="KW-0698">rRNA processing</keyword>
<comment type="caution">
    <text evidence="4">The sequence shown here is derived from an EMBL/GenBank/DDBJ whole genome shotgun (WGS) entry which is preliminary data.</text>
</comment>
<feature type="compositionally biased region" description="Acidic residues" evidence="3">
    <location>
        <begin position="138"/>
        <end position="163"/>
    </location>
</feature>
<evidence type="ECO:0000256" key="3">
    <source>
        <dbReference type="SAM" id="MobiDB-lite"/>
    </source>
</evidence>